<evidence type="ECO:0000256" key="2">
    <source>
        <dbReference type="ARBA" id="ARBA00022801"/>
    </source>
</evidence>
<dbReference type="AlphaFoldDB" id="A0A7W6N8H4"/>
<comment type="similarity">
    <text evidence="1">Belongs to the 4-hydroxybenzoyl-CoA thioesterase family.</text>
</comment>
<accession>A0A7W6N8H4</accession>
<sequence length="144" mass="16075">MSDRPARLDRSAFRHFRPVATRWMDNDAYGHVNNVHYYSYFDTAVNAWLIEKGLLAIAGSPVIGLVVESGCTYFESVAFPEALEAGIAVAHLGRSSVRYRIGIFRQDARLPAAQGHFVHVYVDRATQRPVAISPETRRALSELA</sequence>
<dbReference type="InterPro" id="IPR050563">
    <property type="entry name" value="4-hydroxybenzoyl-CoA_TE"/>
</dbReference>
<dbReference type="CDD" id="cd00586">
    <property type="entry name" value="4HBT"/>
    <property type="match status" value="1"/>
</dbReference>
<organism evidence="3 4">
    <name type="scientific">Microvirga flocculans</name>
    <dbReference type="NCBI Taxonomy" id="217168"/>
    <lineage>
        <taxon>Bacteria</taxon>
        <taxon>Pseudomonadati</taxon>
        <taxon>Pseudomonadota</taxon>
        <taxon>Alphaproteobacteria</taxon>
        <taxon>Hyphomicrobiales</taxon>
        <taxon>Methylobacteriaceae</taxon>
        <taxon>Microvirga</taxon>
    </lineage>
</organism>
<evidence type="ECO:0000256" key="1">
    <source>
        <dbReference type="ARBA" id="ARBA00005953"/>
    </source>
</evidence>
<evidence type="ECO:0000313" key="3">
    <source>
        <dbReference type="EMBL" id="MBB4040651.1"/>
    </source>
</evidence>
<evidence type="ECO:0000313" key="4">
    <source>
        <dbReference type="Proteomes" id="UP000519439"/>
    </source>
</evidence>
<keyword evidence="2 3" id="KW-0378">Hydrolase</keyword>
<dbReference type="Pfam" id="PF13279">
    <property type="entry name" value="4HBT_2"/>
    <property type="match status" value="1"/>
</dbReference>
<dbReference type="InterPro" id="IPR029069">
    <property type="entry name" value="HotDog_dom_sf"/>
</dbReference>
<dbReference type="GO" id="GO:0047617">
    <property type="term" value="F:fatty acyl-CoA hydrolase activity"/>
    <property type="evidence" value="ECO:0007669"/>
    <property type="project" value="TreeGrafter"/>
</dbReference>
<dbReference type="EMBL" id="JACIDC010000007">
    <property type="protein sequence ID" value="MBB4040651.1"/>
    <property type="molecule type" value="Genomic_DNA"/>
</dbReference>
<dbReference type="RefSeq" id="WP_027316251.1">
    <property type="nucleotide sequence ID" value="NZ_JACIDC010000007.1"/>
</dbReference>
<dbReference type="PANTHER" id="PTHR31793">
    <property type="entry name" value="4-HYDROXYBENZOYL-COA THIOESTERASE FAMILY MEMBER"/>
    <property type="match status" value="1"/>
</dbReference>
<proteinExistence type="inferred from homology"/>
<gene>
    <name evidence="3" type="ORF">GGR34_002308</name>
</gene>
<reference evidence="3 4" key="1">
    <citation type="submission" date="2020-08" db="EMBL/GenBank/DDBJ databases">
        <title>Genomic Encyclopedia of Type Strains, Phase IV (KMG-IV): sequencing the most valuable type-strain genomes for metagenomic binning, comparative biology and taxonomic classification.</title>
        <authorList>
            <person name="Goeker M."/>
        </authorList>
    </citation>
    <scope>NUCLEOTIDE SEQUENCE [LARGE SCALE GENOMIC DNA]</scope>
    <source>
        <strain evidence="3 4">DSM 15743</strain>
    </source>
</reference>
<dbReference type="Gene3D" id="3.10.129.10">
    <property type="entry name" value="Hotdog Thioesterase"/>
    <property type="match status" value="1"/>
</dbReference>
<dbReference type="SUPFAM" id="SSF54637">
    <property type="entry name" value="Thioesterase/thiol ester dehydrase-isomerase"/>
    <property type="match status" value="1"/>
</dbReference>
<keyword evidence="4" id="KW-1185">Reference proteome</keyword>
<protein>
    <submittedName>
        <fullName evidence="3">Acyl-CoA thioester hydrolase</fullName>
        <ecNumber evidence="3">3.1.2.-</ecNumber>
    </submittedName>
</protein>
<dbReference type="EC" id="3.1.2.-" evidence="3"/>
<dbReference type="PANTHER" id="PTHR31793:SF27">
    <property type="entry name" value="NOVEL THIOESTERASE SUPERFAMILY DOMAIN AND SAPOSIN A-TYPE DOMAIN CONTAINING PROTEIN (0610012H03RIK)"/>
    <property type="match status" value="1"/>
</dbReference>
<name>A0A7W6N8H4_9HYPH</name>
<dbReference type="Proteomes" id="UP000519439">
    <property type="component" value="Unassembled WGS sequence"/>
</dbReference>
<comment type="caution">
    <text evidence="3">The sequence shown here is derived from an EMBL/GenBank/DDBJ whole genome shotgun (WGS) entry which is preliminary data.</text>
</comment>